<reference evidence="1 2" key="1">
    <citation type="submission" date="2023-12" db="EMBL/GenBank/DDBJ databases">
        <title>Novel species of the genus Arcicella isolated from rivers.</title>
        <authorList>
            <person name="Lu H."/>
        </authorList>
    </citation>
    <scope>NUCLEOTIDE SEQUENCE [LARGE SCALE GENOMIC DNA]</scope>
    <source>
        <strain evidence="1 2">KCTC 23307</strain>
    </source>
</reference>
<organism evidence="1 2">
    <name type="scientific">Arcicella rigui</name>
    <dbReference type="NCBI Taxonomy" id="797020"/>
    <lineage>
        <taxon>Bacteria</taxon>
        <taxon>Pseudomonadati</taxon>
        <taxon>Bacteroidota</taxon>
        <taxon>Cytophagia</taxon>
        <taxon>Cytophagales</taxon>
        <taxon>Flectobacillaceae</taxon>
        <taxon>Arcicella</taxon>
    </lineage>
</organism>
<comment type="caution">
    <text evidence="1">The sequence shown here is derived from an EMBL/GenBank/DDBJ whole genome shotgun (WGS) entry which is preliminary data.</text>
</comment>
<gene>
    <name evidence="1" type="ORF">VB248_14270</name>
</gene>
<dbReference type="EMBL" id="JAYFUM010000016">
    <property type="protein sequence ID" value="MEA5140313.1"/>
    <property type="molecule type" value="Genomic_DNA"/>
</dbReference>
<accession>A0ABU5QBT3</accession>
<keyword evidence="2" id="KW-1185">Reference proteome</keyword>
<proteinExistence type="predicted"/>
<dbReference type="Proteomes" id="UP001302949">
    <property type="component" value="Unassembled WGS sequence"/>
</dbReference>
<dbReference type="RefSeq" id="WP_323297468.1">
    <property type="nucleotide sequence ID" value="NZ_JAYFUM010000016.1"/>
</dbReference>
<evidence type="ECO:0000313" key="2">
    <source>
        <dbReference type="Proteomes" id="UP001302949"/>
    </source>
</evidence>
<protein>
    <submittedName>
        <fullName evidence="1">Uncharacterized protein</fullName>
    </submittedName>
</protein>
<sequence>MTIVLKKGQKLEEVLPPNISAKGSKKLNAKKYVGMVKSAEDPLEIQRRIRNEWE</sequence>
<evidence type="ECO:0000313" key="1">
    <source>
        <dbReference type="EMBL" id="MEA5140313.1"/>
    </source>
</evidence>
<name>A0ABU5QBT3_9BACT</name>